<sequence length="275" mass="30689">MKKNISTNALRALFYEAITGPKPGLVDPIDNSSHPDMDIYMFIDSSISLQNYLQEAEKVGHNFQDSDLTKMFTKLREKGLIAEKEMAQATNGINTHKGAIFALGICTCAESYVKQNGGNVFDIIRQMTHGLVEHDFKNLNDNQKLTAGQKQFLKYGLGGARQEAEAGYPIVEDVALPFLKNAKGDKRTRILDTFMKIASLTADSTLIKRAKTTNVIEEVQRDANHYLELGGFANEDARIFLNDLNKKFAQHKWSLGGCADLLIITIFFGLESDYL</sequence>
<dbReference type="InterPro" id="IPR017551">
    <property type="entry name" value="TriPribosyl-deP-CoA_syn_CitG"/>
</dbReference>
<keyword evidence="2 5" id="KW-0808">Transferase</keyword>
<comment type="catalytic activity">
    <reaction evidence="1 5">
        <text>3'-dephospho-CoA + ATP = 2'-(5''-triphospho-alpha-D-ribosyl)-3'-dephospho-CoA + adenine</text>
        <dbReference type="Rhea" id="RHEA:15117"/>
        <dbReference type="ChEBI" id="CHEBI:16708"/>
        <dbReference type="ChEBI" id="CHEBI:30616"/>
        <dbReference type="ChEBI" id="CHEBI:57328"/>
        <dbReference type="ChEBI" id="CHEBI:61378"/>
        <dbReference type="EC" id="2.4.2.52"/>
    </reaction>
</comment>
<comment type="caution">
    <text evidence="6">The sequence shown here is derived from an EMBL/GenBank/DDBJ whole genome shotgun (WGS) entry which is preliminary data.</text>
</comment>
<organism evidence="6 7">
    <name type="scientific">Lactobacillus kalixensis DSM 16043</name>
    <dbReference type="NCBI Taxonomy" id="1423763"/>
    <lineage>
        <taxon>Bacteria</taxon>
        <taxon>Bacillati</taxon>
        <taxon>Bacillota</taxon>
        <taxon>Bacilli</taxon>
        <taxon>Lactobacillales</taxon>
        <taxon>Lactobacillaceae</taxon>
        <taxon>Lactobacillus</taxon>
    </lineage>
</organism>
<evidence type="ECO:0000313" key="6">
    <source>
        <dbReference type="EMBL" id="KRL88639.1"/>
    </source>
</evidence>
<dbReference type="RefSeq" id="WP_057800003.1">
    <property type="nucleotide sequence ID" value="NZ_AZFM01000047.1"/>
</dbReference>
<evidence type="ECO:0000256" key="1">
    <source>
        <dbReference type="ARBA" id="ARBA00001210"/>
    </source>
</evidence>
<protein>
    <recommendedName>
        <fullName evidence="5">Probable 2-(5''-triphosphoribosyl)-3'-dephosphocoenzyme-A synthase</fullName>
        <shortName evidence="5">2-(5''-triphosphoribosyl)-3'-dephospho-CoA synthase</shortName>
        <ecNumber evidence="5">2.4.2.52</ecNumber>
    </recommendedName>
</protein>
<dbReference type="PANTHER" id="PTHR30201:SF2">
    <property type="entry name" value="2-(5''-TRIPHOSPHORIBOSYL)-3'-DEPHOSPHOCOENZYME-A SYNTHASE"/>
    <property type="match status" value="1"/>
</dbReference>
<evidence type="ECO:0000256" key="4">
    <source>
        <dbReference type="ARBA" id="ARBA00022840"/>
    </source>
</evidence>
<dbReference type="STRING" id="1423763.FC46_GL001480"/>
<dbReference type="GO" id="GO:0051191">
    <property type="term" value="P:prosthetic group biosynthetic process"/>
    <property type="evidence" value="ECO:0007669"/>
    <property type="project" value="TreeGrafter"/>
</dbReference>
<keyword evidence="4 5" id="KW-0067">ATP-binding</keyword>
<dbReference type="GO" id="GO:0005524">
    <property type="term" value="F:ATP binding"/>
    <property type="evidence" value="ECO:0007669"/>
    <property type="project" value="UniProtKB-KW"/>
</dbReference>
<dbReference type="InterPro" id="IPR002736">
    <property type="entry name" value="CitG"/>
</dbReference>
<evidence type="ECO:0000256" key="5">
    <source>
        <dbReference type="HAMAP-Rule" id="MF_00397"/>
    </source>
</evidence>
<dbReference type="NCBIfam" id="TIGR03125">
    <property type="entry name" value="citrate_citG"/>
    <property type="match status" value="1"/>
</dbReference>
<dbReference type="EC" id="2.4.2.52" evidence="5"/>
<dbReference type="GO" id="GO:0046917">
    <property type="term" value="F:triphosphoribosyl-dephospho-CoA synthase activity"/>
    <property type="evidence" value="ECO:0007669"/>
    <property type="project" value="UniProtKB-UniRule"/>
</dbReference>
<name>A0A0R1U5X8_9LACO</name>
<dbReference type="Proteomes" id="UP000051036">
    <property type="component" value="Unassembled WGS sequence"/>
</dbReference>
<gene>
    <name evidence="5" type="primary">citG</name>
    <name evidence="6" type="ORF">FC46_GL001480</name>
</gene>
<evidence type="ECO:0000256" key="3">
    <source>
        <dbReference type="ARBA" id="ARBA00022741"/>
    </source>
</evidence>
<dbReference type="PATRIC" id="fig|1423763.3.peg.1502"/>
<reference evidence="6 7" key="1">
    <citation type="journal article" date="2015" name="Genome Announc.">
        <title>Expanding the biotechnology potential of lactobacilli through comparative genomics of 213 strains and associated genera.</title>
        <authorList>
            <person name="Sun Z."/>
            <person name="Harris H.M."/>
            <person name="McCann A."/>
            <person name="Guo C."/>
            <person name="Argimon S."/>
            <person name="Zhang W."/>
            <person name="Yang X."/>
            <person name="Jeffery I.B."/>
            <person name="Cooney J.C."/>
            <person name="Kagawa T.F."/>
            <person name="Liu W."/>
            <person name="Song Y."/>
            <person name="Salvetti E."/>
            <person name="Wrobel A."/>
            <person name="Rasinkangas P."/>
            <person name="Parkhill J."/>
            <person name="Rea M.C."/>
            <person name="O'Sullivan O."/>
            <person name="Ritari J."/>
            <person name="Douillard F.P."/>
            <person name="Paul Ross R."/>
            <person name="Yang R."/>
            <person name="Briner A.E."/>
            <person name="Felis G.E."/>
            <person name="de Vos W.M."/>
            <person name="Barrangou R."/>
            <person name="Klaenhammer T.R."/>
            <person name="Caufield P.W."/>
            <person name="Cui Y."/>
            <person name="Zhang H."/>
            <person name="O'Toole P.W."/>
        </authorList>
    </citation>
    <scope>NUCLEOTIDE SEQUENCE [LARGE SCALE GENOMIC DNA]</scope>
    <source>
        <strain evidence="6 7">DSM 16043</strain>
    </source>
</reference>
<evidence type="ECO:0000313" key="7">
    <source>
        <dbReference type="Proteomes" id="UP000051036"/>
    </source>
</evidence>
<keyword evidence="3 5" id="KW-0547">Nucleotide-binding</keyword>
<keyword evidence="7" id="KW-1185">Reference proteome</keyword>
<dbReference type="EMBL" id="AZFM01000047">
    <property type="protein sequence ID" value="KRL88639.1"/>
    <property type="molecule type" value="Genomic_DNA"/>
</dbReference>
<dbReference type="PANTHER" id="PTHR30201">
    <property type="entry name" value="TRIPHOSPHORIBOSYL-DEPHOSPHO-COA SYNTHASE"/>
    <property type="match status" value="1"/>
</dbReference>
<dbReference type="AlphaFoldDB" id="A0A0R1U5X8"/>
<dbReference type="HAMAP" id="MF_00397">
    <property type="entry name" value="CitG"/>
    <property type="match status" value="1"/>
</dbReference>
<dbReference type="Pfam" id="PF01874">
    <property type="entry name" value="CitG"/>
    <property type="match status" value="1"/>
</dbReference>
<dbReference type="OrthoDB" id="114886at2"/>
<proteinExistence type="inferred from homology"/>
<evidence type="ECO:0000256" key="2">
    <source>
        <dbReference type="ARBA" id="ARBA00022679"/>
    </source>
</evidence>
<accession>A0A0R1U5X8</accession>
<comment type="similarity">
    <text evidence="5">Belongs to the CitG/MdcB family.</text>
</comment>
<dbReference type="Gene3D" id="1.10.4200.10">
    <property type="entry name" value="Triphosphoribosyl-dephospho-CoA protein"/>
    <property type="match status" value="1"/>
</dbReference>